<comment type="caution">
    <text evidence="2">The sequence shown here is derived from an EMBL/GenBank/DDBJ whole genome shotgun (WGS) entry which is preliminary data.</text>
</comment>
<protein>
    <recommendedName>
        <fullName evidence="4">Serine protease</fullName>
    </recommendedName>
</protein>
<evidence type="ECO:0000313" key="2">
    <source>
        <dbReference type="EMBL" id="KNB50604.1"/>
    </source>
</evidence>
<sequence>MNRHSLTRAALGALLLATGGVAAASATAHAAEPGAAAAPEPAAAGPFSRLVGPVADDVSAERAVSLVKENVKSTVPGEVSGGVSVQTPLSRL</sequence>
<evidence type="ECO:0000313" key="3">
    <source>
        <dbReference type="Proteomes" id="UP000037288"/>
    </source>
</evidence>
<dbReference type="Proteomes" id="UP000037288">
    <property type="component" value="Unassembled WGS sequence"/>
</dbReference>
<accession>A0A0K9XB15</accession>
<dbReference type="AlphaFoldDB" id="A0A0K9XB15"/>
<dbReference type="RefSeq" id="WP_049718005.1">
    <property type="nucleotide sequence ID" value="NZ_LFXA01000014.1"/>
</dbReference>
<keyword evidence="3" id="KW-1185">Reference proteome</keyword>
<feature type="signal peptide" evidence="1">
    <location>
        <begin position="1"/>
        <end position="30"/>
    </location>
</feature>
<dbReference type="STRING" id="1678637.AC230_21980"/>
<proteinExistence type="predicted"/>
<gene>
    <name evidence="2" type="ORF">AC230_21980</name>
</gene>
<reference evidence="3" key="1">
    <citation type="submission" date="2015-07" db="EMBL/GenBank/DDBJ databases">
        <title>Draft genome sequence of Streptomyces sp. CMAA 1322, a bacterium isolated from Caatinga biome, from dry forest semiarid of Brazil.</title>
        <authorList>
            <person name="Santos S.N."/>
            <person name="Gacesa R."/>
            <person name="Taketani R.G."/>
            <person name="Long P.F."/>
            <person name="Melo I.S."/>
        </authorList>
    </citation>
    <scope>NUCLEOTIDE SEQUENCE [LARGE SCALE GENOMIC DNA]</scope>
    <source>
        <strain evidence="3">CMAA 1322</strain>
    </source>
</reference>
<evidence type="ECO:0000256" key="1">
    <source>
        <dbReference type="SAM" id="SignalP"/>
    </source>
</evidence>
<name>A0A0K9XB15_9ACTN</name>
<keyword evidence="1" id="KW-0732">Signal</keyword>
<feature type="chain" id="PRO_5005532507" description="Serine protease" evidence="1">
    <location>
        <begin position="31"/>
        <end position="92"/>
    </location>
</feature>
<dbReference type="PATRIC" id="fig|1678637.3.peg.4711"/>
<dbReference type="EMBL" id="LFXA01000014">
    <property type="protein sequence ID" value="KNB50604.1"/>
    <property type="molecule type" value="Genomic_DNA"/>
</dbReference>
<evidence type="ECO:0008006" key="4">
    <source>
        <dbReference type="Google" id="ProtNLM"/>
    </source>
</evidence>
<organism evidence="2 3">
    <name type="scientific">Streptomyces caatingaensis</name>
    <dbReference type="NCBI Taxonomy" id="1678637"/>
    <lineage>
        <taxon>Bacteria</taxon>
        <taxon>Bacillati</taxon>
        <taxon>Actinomycetota</taxon>
        <taxon>Actinomycetes</taxon>
        <taxon>Kitasatosporales</taxon>
        <taxon>Streptomycetaceae</taxon>
        <taxon>Streptomyces</taxon>
    </lineage>
</organism>